<evidence type="ECO:0000256" key="5">
    <source>
        <dbReference type="ARBA" id="ARBA00022801"/>
    </source>
</evidence>
<dbReference type="PROSITE" id="PS00523">
    <property type="entry name" value="SULFATASE_1"/>
    <property type="match status" value="1"/>
</dbReference>
<gene>
    <name evidence="9" type="primary">betC_65</name>
    <name evidence="9" type="ORF">PDESU_03894</name>
</gene>
<dbReference type="PANTHER" id="PTHR45953">
    <property type="entry name" value="IDURONATE 2-SULFATASE"/>
    <property type="match status" value="1"/>
</dbReference>
<comment type="cofactor">
    <cofactor evidence="1">
        <name>Ca(2+)</name>
        <dbReference type="ChEBI" id="CHEBI:29108"/>
    </cofactor>
</comment>
<dbReference type="EMBL" id="CAAHFG010000002">
    <property type="protein sequence ID" value="VGO15312.1"/>
    <property type="molecule type" value="Genomic_DNA"/>
</dbReference>
<evidence type="ECO:0000313" key="10">
    <source>
        <dbReference type="Proteomes" id="UP000366872"/>
    </source>
</evidence>
<dbReference type="RefSeq" id="WP_168442408.1">
    <property type="nucleotide sequence ID" value="NZ_CAAHFG010000002.1"/>
</dbReference>
<dbReference type="GO" id="GO:0046872">
    <property type="term" value="F:metal ion binding"/>
    <property type="evidence" value="ECO:0007669"/>
    <property type="project" value="UniProtKB-KW"/>
</dbReference>
<dbReference type="GO" id="GO:0005737">
    <property type="term" value="C:cytoplasm"/>
    <property type="evidence" value="ECO:0007669"/>
    <property type="project" value="TreeGrafter"/>
</dbReference>
<proteinExistence type="inferred from homology"/>
<dbReference type="Proteomes" id="UP000366872">
    <property type="component" value="Unassembled WGS sequence"/>
</dbReference>
<evidence type="ECO:0000313" key="9">
    <source>
        <dbReference type="EMBL" id="VGO15312.1"/>
    </source>
</evidence>
<feature type="domain" description="Sulfatase N-terminal" evidence="8">
    <location>
        <begin position="22"/>
        <end position="402"/>
    </location>
</feature>
<keyword evidence="4 7" id="KW-0732">Signal</keyword>
<dbReference type="SUPFAM" id="SSF53649">
    <property type="entry name" value="Alkaline phosphatase-like"/>
    <property type="match status" value="1"/>
</dbReference>
<reference evidence="9 10" key="1">
    <citation type="submission" date="2019-04" db="EMBL/GenBank/DDBJ databases">
        <authorList>
            <person name="Van Vliet M D."/>
        </authorList>
    </citation>
    <scope>NUCLEOTIDE SEQUENCE [LARGE SCALE GENOMIC DNA]</scope>
    <source>
        <strain evidence="9 10">F1</strain>
    </source>
</reference>
<keyword evidence="6" id="KW-0106">Calcium</keyword>
<feature type="chain" id="PRO_5028964593" evidence="7">
    <location>
        <begin position="20"/>
        <end position="512"/>
    </location>
</feature>
<dbReference type="InterPro" id="IPR000917">
    <property type="entry name" value="Sulfatase_N"/>
</dbReference>
<keyword evidence="5" id="KW-0378">Hydrolase</keyword>
<name>A0A6C2U5H1_PONDE</name>
<dbReference type="PANTHER" id="PTHR45953:SF1">
    <property type="entry name" value="IDURONATE 2-SULFATASE"/>
    <property type="match status" value="1"/>
</dbReference>
<evidence type="ECO:0000256" key="3">
    <source>
        <dbReference type="ARBA" id="ARBA00022723"/>
    </source>
</evidence>
<dbReference type="AlphaFoldDB" id="A0A6C2U5H1"/>
<dbReference type="Gene3D" id="3.40.720.10">
    <property type="entry name" value="Alkaline Phosphatase, subunit A"/>
    <property type="match status" value="1"/>
</dbReference>
<evidence type="ECO:0000256" key="6">
    <source>
        <dbReference type="ARBA" id="ARBA00022837"/>
    </source>
</evidence>
<keyword evidence="3" id="KW-0479">Metal-binding</keyword>
<protein>
    <submittedName>
        <fullName evidence="9">Choline-sulfatase</fullName>
    </submittedName>
</protein>
<feature type="signal peptide" evidence="7">
    <location>
        <begin position="1"/>
        <end position="19"/>
    </location>
</feature>
<evidence type="ECO:0000259" key="8">
    <source>
        <dbReference type="Pfam" id="PF00884"/>
    </source>
</evidence>
<organism evidence="9 10">
    <name type="scientific">Pontiella desulfatans</name>
    <dbReference type="NCBI Taxonomy" id="2750659"/>
    <lineage>
        <taxon>Bacteria</taxon>
        <taxon>Pseudomonadati</taxon>
        <taxon>Kiritimatiellota</taxon>
        <taxon>Kiritimatiellia</taxon>
        <taxon>Kiritimatiellales</taxon>
        <taxon>Pontiellaceae</taxon>
        <taxon>Pontiella</taxon>
    </lineage>
</organism>
<evidence type="ECO:0000256" key="7">
    <source>
        <dbReference type="SAM" id="SignalP"/>
    </source>
</evidence>
<dbReference type="GO" id="GO:0004423">
    <property type="term" value="F:iduronate-2-sulfatase activity"/>
    <property type="evidence" value="ECO:0007669"/>
    <property type="project" value="InterPro"/>
</dbReference>
<dbReference type="InterPro" id="IPR017850">
    <property type="entry name" value="Alkaline_phosphatase_core_sf"/>
</dbReference>
<sequence length="512" mass="57021">MKRFVLLMAVAGLTASAPATKPNILFIAVDDLKPMLGCYGDAEILSPNIDRLAARGTVFLNNACQQSVCGPSRASLMTGTYTDTTKVFDLKTLMREANPDTLTLPEYLRKQGYETTGTGKIFDPRSVDDQFDAASWSQPFLQNGSDEYFAKGYEKPKGGFHNPVVAKQNKELKAFMKKEGIKKSDEDAYVDALLKYPMVKPLTECLEVPDDAYDDGAFANCAVQQMERLARGGKPFFLAVGFKKPHLPFVAPKKYWDLYDRSEIKLAPFQEMPKGAPEYAGQDCWELRGSYSGVAPGPIPEAQQREMIHGYRACVSYTDAQIGKVLDQLAALGLENNTIVVLWGDHGWHLGDHGMFCKHTNYEQAVRSPLIFAAPQQKAKGTRTESPSEFVDVFPTLCELAGLPVPGSVEGLSLVPVLDDPAAMVHEAALEQYPRNSRFMGYSLRDKRYRYVKWVKMDYYGGERSGPMDANELYDYEKDPNETVNLAGDPGYKDVVANFERILKKRGIAQEQ</sequence>
<evidence type="ECO:0000256" key="1">
    <source>
        <dbReference type="ARBA" id="ARBA00001913"/>
    </source>
</evidence>
<dbReference type="CDD" id="cd16030">
    <property type="entry name" value="iduronate-2-sulfatase"/>
    <property type="match status" value="1"/>
</dbReference>
<dbReference type="Pfam" id="PF00884">
    <property type="entry name" value="Sulfatase"/>
    <property type="match status" value="1"/>
</dbReference>
<evidence type="ECO:0000256" key="4">
    <source>
        <dbReference type="ARBA" id="ARBA00022729"/>
    </source>
</evidence>
<accession>A0A6C2U5H1</accession>
<comment type="similarity">
    <text evidence="2">Belongs to the sulfatase family.</text>
</comment>
<dbReference type="InterPro" id="IPR024607">
    <property type="entry name" value="Sulfatase_CS"/>
</dbReference>
<dbReference type="InterPro" id="IPR035874">
    <property type="entry name" value="IDS"/>
</dbReference>
<keyword evidence="10" id="KW-1185">Reference proteome</keyword>
<evidence type="ECO:0000256" key="2">
    <source>
        <dbReference type="ARBA" id="ARBA00008779"/>
    </source>
</evidence>